<dbReference type="GO" id="GO:0010508">
    <property type="term" value="P:positive regulation of autophagy"/>
    <property type="evidence" value="ECO:0007669"/>
    <property type="project" value="TreeGrafter"/>
</dbReference>
<evidence type="ECO:0000256" key="1">
    <source>
        <dbReference type="ARBA" id="ARBA00008433"/>
    </source>
</evidence>
<proteinExistence type="inferred from homology"/>
<dbReference type="PANTHER" id="PTHR12991:SF10">
    <property type="entry name" value="GATOR COMPLEX PROTEIN NPRL2"/>
    <property type="match status" value="1"/>
</dbReference>
<feature type="compositionally biased region" description="Polar residues" evidence="2">
    <location>
        <begin position="515"/>
        <end position="524"/>
    </location>
</feature>
<feature type="compositionally biased region" description="Low complexity" evidence="2">
    <location>
        <begin position="632"/>
        <end position="643"/>
    </location>
</feature>
<dbReference type="OrthoDB" id="338854at2759"/>
<evidence type="ECO:0000313" key="4">
    <source>
        <dbReference type="Proteomes" id="UP000053424"/>
    </source>
</evidence>
<dbReference type="GO" id="GO:1990130">
    <property type="term" value="C:GATOR1 complex"/>
    <property type="evidence" value="ECO:0007669"/>
    <property type="project" value="TreeGrafter"/>
</dbReference>
<evidence type="ECO:0000313" key="3">
    <source>
        <dbReference type="EMBL" id="KIM48932.1"/>
    </source>
</evidence>
<dbReference type="GO" id="GO:0005774">
    <property type="term" value="C:vacuolar membrane"/>
    <property type="evidence" value="ECO:0007669"/>
    <property type="project" value="TreeGrafter"/>
</dbReference>
<dbReference type="GO" id="GO:0005096">
    <property type="term" value="F:GTPase activator activity"/>
    <property type="evidence" value="ECO:0007669"/>
    <property type="project" value="TreeGrafter"/>
</dbReference>
<dbReference type="STRING" id="686832.A0A0C2Z6Z5"/>
<organism evidence="3 4">
    <name type="scientific">Hebeloma cylindrosporum</name>
    <dbReference type="NCBI Taxonomy" id="76867"/>
    <lineage>
        <taxon>Eukaryota</taxon>
        <taxon>Fungi</taxon>
        <taxon>Dikarya</taxon>
        <taxon>Basidiomycota</taxon>
        <taxon>Agaricomycotina</taxon>
        <taxon>Agaricomycetes</taxon>
        <taxon>Agaricomycetidae</taxon>
        <taxon>Agaricales</taxon>
        <taxon>Agaricineae</taxon>
        <taxon>Hymenogastraceae</taxon>
        <taxon>Hebeloma</taxon>
    </lineage>
</organism>
<dbReference type="EMBL" id="KN831768">
    <property type="protein sequence ID" value="KIM48932.1"/>
    <property type="molecule type" value="Genomic_DNA"/>
</dbReference>
<feature type="region of interest" description="Disordered" evidence="2">
    <location>
        <begin position="39"/>
        <end position="105"/>
    </location>
</feature>
<feature type="region of interest" description="Disordered" evidence="2">
    <location>
        <begin position="433"/>
        <end position="533"/>
    </location>
</feature>
<dbReference type="AlphaFoldDB" id="A0A0C2Z6Z5"/>
<feature type="compositionally biased region" description="Polar residues" evidence="2">
    <location>
        <begin position="644"/>
        <end position="658"/>
    </location>
</feature>
<dbReference type="Pfam" id="PF06218">
    <property type="entry name" value="NPR2"/>
    <property type="match status" value="2"/>
</dbReference>
<dbReference type="PANTHER" id="PTHR12991">
    <property type="entry name" value="NITROGEN PERMEASE REGULATOR 2/TUMOR SUPPRESSOR CANDIDATE 4"/>
    <property type="match status" value="1"/>
</dbReference>
<feature type="region of interest" description="Disordered" evidence="2">
    <location>
        <begin position="582"/>
        <end position="658"/>
    </location>
</feature>
<comment type="similarity">
    <text evidence="1">Belongs to the NPR2 family.</text>
</comment>
<keyword evidence="4" id="KW-1185">Reference proteome</keyword>
<dbReference type="GO" id="GO:1904262">
    <property type="term" value="P:negative regulation of TORC1 signaling"/>
    <property type="evidence" value="ECO:0007669"/>
    <property type="project" value="TreeGrafter"/>
</dbReference>
<dbReference type="HOGENOM" id="CLU_014995_3_1_1"/>
<gene>
    <name evidence="3" type="ORF">M413DRAFT_21229</name>
</gene>
<evidence type="ECO:0000256" key="2">
    <source>
        <dbReference type="SAM" id="MobiDB-lite"/>
    </source>
</evidence>
<sequence>MPEGDSFLPRIQSVFYAVFDVRQGPMIVYQVPEGLIAVPPPGPQSSSNLTGSVPPTPSSDSFQSTTPSTPTGNGFGLTSRNSSTSLVSPTEYYRPGARHLPSPQKRSYSSQRTLFHFNDISNFVIPQAALYGRLVTCSTRRHRIIGFPVELKGKYKRNYFRYNLCFVFEREADLSCYEPIVRKVSRVLKNCEEESKFLSSTQTSPAVHAILEQLYEDLNSYSETSIMIDQFNSIDLKIFPFYPSPPPLKDWMVPLALINLEKRKEGNWDLTMLKVCEFIDGINHVSRIAHLADCDLSLTRQAISHLLYYQVIMTIDIFQYSNMYTLRKSIQWMADESHVKEECGPYVTKTGRSIPDWPKLLHLYSRLKPGKTIFEWMKDHNVEALGIDVRRFTSFGVIKVYDHFSLFMFYLKLVQGFLRRVHRYPVYLPPDPLDPANNHSQPPDVVGADQPSSSTLVGKRTRGLSEASMRHPHHGTVPPEEQMAPLGLARQQSQQAVPFPSLTPDTTPHGAVESSLPSAQPTTISASHRARRASVAEKALEQLRSRDLQKSGSTAISNPHTSWINFHHEATQTSPTVMTTTNYNVPSTLPLPTQSSPSKPVSTGRPGSRRQSLITPAVPPSSPVMAKVTMTPSRPSRVSRSPSEPNVAQLNTGHTNQPAVPEGLKAMLDGEHHTDELSVKFEAGWPLLQRWLSAIGGGQGDEDYGSVFIIYR</sequence>
<name>A0A0C2Z6Z5_HEBCY</name>
<reference evidence="3 4" key="1">
    <citation type="submission" date="2014-04" db="EMBL/GenBank/DDBJ databases">
        <authorList>
            <consortium name="DOE Joint Genome Institute"/>
            <person name="Kuo A."/>
            <person name="Gay G."/>
            <person name="Dore J."/>
            <person name="Kohler A."/>
            <person name="Nagy L.G."/>
            <person name="Floudas D."/>
            <person name="Copeland A."/>
            <person name="Barry K.W."/>
            <person name="Cichocki N."/>
            <person name="Veneault-Fourrey C."/>
            <person name="LaButti K."/>
            <person name="Lindquist E.A."/>
            <person name="Lipzen A."/>
            <person name="Lundell T."/>
            <person name="Morin E."/>
            <person name="Murat C."/>
            <person name="Sun H."/>
            <person name="Tunlid A."/>
            <person name="Henrissat B."/>
            <person name="Grigoriev I.V."/>
            <person name="Hibbett D.S."/>
            <person name="Martin F."/>
            <person name="Nordberg H.P."/>
            <person name="Cantor M.N."/>
            <person name="Hua S.X."/>
        </authorList>
    </citation>
    <scope>NUCLEOTIDE SEQUENCE [LARGE SCALE GENOMIC DNA]</scope>
    <source>
        <strain evidence="4">h7</strain>
    </source>
</reference>
<feature type="compositionally biased region" description="Low complexity" evidence="2">
    <location>
        <begin position="586"/>
        <end position="598"/>
    </location>
</feature>
<protein>
    <recommendedName>
        <fullName evidence="5">NPR2-domain-containing protein</fullName>
    </recommendedName>
</protein>
<reference evidence="4" key="2">
    <citation type="submission" date="2015-01" db="EMBL/GenBank/DDBJ databases">
        <title>Evolutionary Origins and Diversification of the Mycorrhizal Mutualists.</title>
        <authorList>
            <consortium name="DOE Joint Genome Institute"/>
            <consortium name="Mycorrhizal Genomics Consortium"/>
            <person name="Kohler A."/>
            <person name="Kuo A."/>
            <person name="Nagy L.G."/>
            <person name="Floudas D."/>
            <person name="Copeland A."/>
            <person name="Barry K.W."/>
            <person name="Cichocki N."/>
            <person name="Veneault-Fourrey C."/>
            <person name="LaButti K."/>
            <person name="Lindquist E.A."/>
            <person name="Lipzen A."/>
            <person name="Lundell T."/>
            <person name="Morin E."/>
            <person name="Murat C."/>
            <person name="Riley R."/>
            <person name="Ohm R."/>
            <person name="Sun H."/>
            <person name="Tunlid A."/>
            <person name="Henrissat B."/>
            <person name="Grigoriev I.V."/>
            <person name="Hibbett D.S."/>
            <person name="Martin F."/>
        </authorList>
    </citation>
    <scope>NUCLEOTIDE SEQUENCE [LARGE SCALE GENOMIC DNA]</scope>
    <source>
        <strain evidence="4">h7</strain>
    </source>
</reference>
<feature type="compositionally biased region" description="Polar residues" evidence="2">
    <location>
        <begin position="44"/>
        <end position="88"/>
    </location>
</feature>
<dbReference type="Proteomes" id="UP000053424">
    <property type="component" value="Unassembled WGS sequence"/>
</dbReference>
<evidence type="ECO:0008006" key="5">
    <source>
        <dbReference type="Google" id="ProtNLM"/>
    </source>
</evidence>
<dbReference type="InterPro" id="IPR009348">
    <property type="entry name" value="NPR2-like"/>
</dbReference>
<accession>A0A0C2Z6Z5</accession>